<dbReference type="PANTHER" id="PTHR43941:SF1">
    <property type="entry name" value="STRUCTURAL MAINTENANCE OF CHROMOSOMES PROTEIN 2"/>
    <property type="match status" value="1"/>
</dbReference>
<dbReference type="GO" id="GO:0000793">
    <property type="term" value="C:condensed chromosome"/>
    <property type="evidence" value="ECO:0007669"/>
    <property type="project" value="TreeGrafter"/>
</dbReference>
<evidence type="ECO:0000313" key="4">
    <source>
        <dbReference type="Proteomes" id="UP000193067"/>
    </source>
</evidence>
<feature type="region of interest" description="Disordered" evidence="2">
    <location>
        <begin position="1117"/>
        <end position="1137"/>
    </location>
</feature>
<feature type="coiled-coil region" evidence="1">
    <location>
        <begin position="484"/>
        <end position="1009"/>
    </location>
</feature>
<dbReference type="SUPFAM" id="SSF57997">
    <property type="entry name" value="Tropomyosin"/>
    <property type="match status" value="1"/>
</dbReference>
<dbReference type="EMBL" id="KZ084101">
    <property type="protein sequence ID" value="OSD03331.1"/>
    <property type="molecule type" value="Genomic_DNA"/>
</dbReference>
<accession>A0A1Y2IT04</accession>
<reference evidence="3 4" key="1">
    <citation type="journal article" date="2015" name="Biotechnol. Biofuels">
        <title>Enhanced degradation of softwood versus hardwood by the white-rot fungus Pycnoporus coccineus.</title>
        <authorList>
            <person name="Couturier M."/>
            <person name="Navarro D."/>
            <person name="Chevret D."/>
            <person name="Henrissat B."/>
            <person name="Piumi F."/>
            <person name="Ruiz-Duenas F.J."/>
            <person name="Martinez A.T."/>
            <person name="Grigoriev I.V."/>
            <person name="Riley R."/>
            <person name="Lipzen A."/>
            <person name="Berrin J.G."/>
            <person name="Master E.R."/>
            <person name="Rosso M.N."/>
        </authorList>
    </citation>
    <scope>NUCLEOTIDE SEQUENCE [LARGE SCALE GENOMIC DNA]</scope>
    <source>
        <strain evidence="3 4">BRFM310</strain>
    </source>
</reference>
<feature type="region of interest" description="Disordered" evidence="2">
    <location>
        <begin position="1164"/>
        <end position="1185"/>
    </location>
</feature>
<feature type="coiled-coil region" evidence="1">
    <location>
        <begin position="1309"/>
        <end position="1378"/>
    </location>
</feature>
<feature type="region of interest" description="Disordered" evidence="2">
    <location>
        <begin position="157"/>
        <end position="181"/>
    </location>
</feature>
<evidence type="ECO:0000313" key="3">
    <source>
        <dbReference type="EMBL" id="OSD03331.1"/>
    </source>
</evidence>
<proteinExistence type="predicted"/>
<feature type="compositionally biased region" description="Polar residues" evidence="2">
    <location>
        <begin position="1501"/>
        <end position="1514"/>
    </location>
</feature>
<dbReference type="Gene3D" id="1.10.287.1490">
    <property type="match status" value="1"/>
</dbReference>
<feature type="compositionally biased region" description="Low complexity" evidence="2">
    <location>
        <begin position="1581"/>
        <end position="1600"/>
    </location>
</feature>
<gene>
    <name evidence="3" type="ORF">PYCCODRAFT_263209</name>
</gene>
<feature type="compositionally biased region" description="Polar residues" evidence="2">
    <location>
        <begin position="1602"/>
        <end position="1619"/>
    </location>
</feature>
<dbReference type="GO" id="GO:0000785">
    <property type="term" value="C:chromatin"/>
    <property type="evidence" value="ECO:0007669"/>
    <property type="project" value="TreeGrafter"/>
</dbReference>
<sequence>MSTWGIGDNHDSDEIRILKEQLRTKDAAHATLHGEYLKREKELNDVKASFDEMLGKLRREADRAIQLDADLKHRNEELANERLTRQNAEVALNTAHRKLKDSEKVAAELQSTIESLSSHANSTSAGQSKLVEDYAALQTRVRALERELQSKAHAEELALRQSQSASARQRRRSSSESSFRLPALEKEVADLRATSSRQAEELHKANEQLTRARDSLVQLQNEKTAMEKRLRSELEEVRSTLDDREEDLRHLRDSRGGEDMAAREAELLERLEEEEKRVAVLEGELARSSGSRKRDLSMLQDELERTTKLLEDANNKAAEAEERLAEMVREKEGALNERDRMEQEYGRLLDRLGAADGRASDLEGKLVAASLPSPTKTPDEATVAMMEKLLNTIERLRGERDGLRRDLEFLNAENRFAVQSLEAKLVAATSTPATPVTDLAELNMLRGHAQAFQEQAQRSARIALALAIVAQNADEDHSVQPERIQGLVLQLAEAREHLHQTEERLREHEEAVKELQEKLSSNTQALGAAESQVSGLRSTIERLEAELSHERSAHAEASAALADVEGRLTAANLALTNAEAGRDALALAKTHLEQDLDTARQELADADDRHAQQLNAFSSGKSNAGEAALRAHIKELEARIERRTAQIGMHQHDIARLEMNLKLQEERIAEMTAEMDVAQSEKDAMLEDCRTTRDQRDEALRKCDELEEALDAIEQARGIEVETVVRVAVDSIALRRDALVRSMREATTHRDEIARLEERVSSMEGERDALSAQLSGLSDERDRLARALDESTKAYESLKQDHDLVVGDRDRASTQIQELEAQLGEISAAARAAEDAKSEVESQLASLQNEVESKALELANLQTQLNVLLDSHSDRQSVEASLFAQEKADLEAQLQEARTSLMDLESRHRETLADLKRVEEELKLAEDELSRNLSDSAIRSESEERLRTELTRTKQQFEEEVASLQDQLKAFSDELAETSRLRDNADASRQAAEEELTRTKEQLASRLAEAGDSLDAASRLQTELDVVKATHESEMKAMHDRVEAISAELEEAARRRDELQASHQQAVLQSEERMRQLSDAQEKSVALEAELATLRAAHAVELQDLEKRLANTTGELEALKDSQTDSNAQQRQKVDDLSRAVEDLQGRIVALTKEADEYRAELDEEKIAHAQTREESSSELREATRKLEEAEAALTTMQQELPAVRAELEHATSSLARTEKEKLDLQYQATNLEAEIQRLKSLQRHWQSQATDSQQRVSTLEAELEELRAKCTALDKLAKNTEANLAMQTIQHEQTVATLKRELNVLRAQPRLEDEIAELKEKNAEMEELLRAKCLEIEENDDRFIEMLKEKKKLTNKIENLTRKVQNLQAKLAAANEQAASTPVAPLAVSTSVPAPKQAPVFTPSPILAPAPVLSGSLASSSSTRPTSRPRVVTAPAAHSPNSLHHQAPAMPTFRPKTPESRLRMASGPSSISRAKTPESRIPPMPVFKARTPERHRTPTAPAQIQVHTQQMPESSSSSSVVGVKRRAPDDFDDCDSLPPQPFTADSAPGPPLPAQPTTPRLRKALQSMRSGFTPVRHQFSRAGSTSPSRRATTGSAAASQVPPTISDVTNSPRASSHSENPKVAVAKKGWLGKLKSGPSQQPRAPLASRPPPFDPPGMR</sequence>
<feature type="compositionally biased region" description="Low complexity" evidence="2">
    <location>
        <begin position="1415"/>
        <end position="1436"/>
    </location>
</feature>
<feature type="coiled-coil region" evidence="1">
    <location>
        <begin position="386"/>
        <end position="413"/>
    </location>
</feature>
<dbReference type="GO" id="GO:0007076">
    <property type="term" value="P:mitotic chromosome condensation"/>
    <property type="evidence" value="ECO:0007669"/>
    <property type="project" value="TreeGrafter"/>
</dbReference>
<organism evidence="3 4">
    <name type="scientific">Trametes coccinea (strain BRFM310)</name>
    <name type="common">Pycnoporus coccineus</name>
    <dbReference type="NCBI Taxonomy" id="1353009"/>
    <lineage>
        <taxon>Eukaryota</taxon>
        <taxon>Fungi</taxon>
        <taxon>Dikarya</taxon>
        <taxon>Basidiomycota</taxon>
        <taxon>Agaricomycotina</taxon>
        <taxon>Agaricomycetes</taxon>
        <taxon>Polyporales</taxon>
        <taxon>Polyporaceae</taxon>
        <taxon>Trametes</taxon>
    </lineage>
</organism>
<dbReference type="OrthoDB" id="10255344at2759"/>
<protein>
    <submittedName>
        <fullName evidence="3">Uncharacterized protein</fullName>
    </submittedName>
</protein>
<dbReference type="STRING" id="1353009.A0A1Y2IT04"/>
<name>A0A1Y2IT04_TRAC3</name>
<evidence type="ECO:0000256" key="2">
    <source>
        <dbReference type="SAM" id="MobiDB-lite"/>
    </source>
</evidence>
<dbReference type="PANTHER" id="PTHR43941">
    <property type="entry name" value="STRUCTURAL MAINTENANCE OF CHROMOSOMES PROTEIN 2"/>
    <property type="match status" value="1"/>
</dbReference>
<evidence type="ECO:0000256" key="1">
    <source>
        <dbReference type="SAM" id="Coils"/>
    </source>
</evidence>
<dbReference type="GO" id="GO:0000796">
    <property type="term" value="C:condensin complex"/>
    <property type="evidence" value="ECO:0007669"/>
    <property type="project" value="TreeGrafter"/>
</dbReference>
<dbReference type="GO" id="GO:0003682">
    <property type="term" value="F:chromatin binding"/>
    <property type="evidence" value="ECO:0007669"/>
    <property type="project" value="TreeGrafter"/>
</dbReference>
<keyword evidence="1" id="KW-0175">Coiled coil</keyword>
<keyword evidence="4" id="KW-1185">Reference proteome</keyword>
<dbReference type="SUPFAM" id="SSF90257">
    <property type="entry name" value="Myosin rod fragments"/>
    <property type="match status" value="1"/>
</dbReference>
<feature type="coiled-coil region" evidence="1">
    <location>
        <begin position="92"/>
        <end position="154"/>
    </location>
</feature>
<dbReference type="Proteomes" id="UP000193067">
    <property type="component" value="Unassembled WGS sequence"/>
</dbReference>
<feature type="region of interest" description="Disordered" evidence="2">
    <location>
        <begin position="1415"/>
        <end position="1660"/>
    </location>
</feature>
<feature type="coiled-coil region" evidence="1">
    <location>
        <begin position="188"/>
        <end position="351"/>
    </location>
</feature>
<feature type="compositionally biased region" description="Pro residues" evidence="2">
    <location>
        <begin position="1649"/>
        <end position="1660"/>
    </location>
</feature>